<organism evidence="2 3">
    <name type="scientific">Aquifex aeolicus</name>
    <dbReference type="NCBI Taxonomy" id="63363"/>
    <lineage>
        <taxon>Bacteria</taxon>
        <taxon>Pseudomonadati</taxon>
        <taxon>Aquificota</taxon>
        <taxon>Aquificia</taxon>
        <taxon>Aquificales</taxon>
        <taxon>Aquificaceae</taxon>
        <taxon>Aquifex</taxon>
    </lineage>
</organism>
<dbReference type="AlphaFoldDB" id="A0A9D0YP13"/>
<gene>
    <name evidence="2" type="ORF">EYH37_02800</name>
</gene>
<keyword evidence="1" id="KW-0175">Coiled coil</keyword>
<sequence>MELWAKIGGEKFKFQGSMLKVLESVLEKTKEKGGEVQLLSFHAGQKERRRLKRELRCADKNLVEAAKNYVRWAYQIEARRLKRQIKELKKKEKINSKGIGFLPKGVQKRIEELQRQLETVNEKLANL</sequence>
<dbReference type="Proteomes" id="UP000606463">
    <property type="component" value="Unassembled WGS sequence"/>
</dbReference>
<dbReference type="EMBL" id="DQVE01000029">
    <property type="protein sequence ID" value="HIP98283.1"/>
    <property type="molecule type" value="Genomic_DNA"/>
</dbReference>
<protein>
    <submittedName>
        <fullName evidence="2">Uncharacterized protein</fullName>
    </submittedName>
</protein>
<evidence type="ECO:0000256" key="1">
    <source>
        <dbReference type="SAM" id="Coils"/>
    </source>
</evidence>
<comment type="caution">
    <text evidence="2">The sequence shown here is derived from an EMBL/GenBank/DDBJ whole genome shotgun (WGS) entry which is preliminary data.</text>
</comment>
<accession>A0A9D0YP13</accession>
<feature type="coiled-coil region" evidence="1">
    <location>
        <begin position="48"/>
        <end position="91"/>
    </location>
</feature>
<proteinExistence type="predicted"/>
<evidence type="ECO:0000313" key="2">
    <source>
        <dbReference type="EMBL" id="HIP98283.1"/>
    </source>
</evidence>
<evidence type="ECO:0000313" key="3">
    <source>
        <dbReference type="Proteomes" id="UP000606463"/>
    </source>
</evidence>
<reference evidence="2" key="1">
    <citation type="journal article" date="2020" name="ISME J.">
        <title>Gammaproteobacteria mediating utilization of methyl-, sulfur- and petroleum organic compounds in deep ocean hydrothermal plumes.</title>
        <authorList>
            <person name="Zhou Z."/>
            <person name="Liu Y."/>
            <person name="Pan J."/>
            <person name="Cron B.R."/>
            <person name="Toner B.M."/>
            <person name="Anantharaman K."/>
            <person name="Breier J.A."/>
            <person name="Dick G.J."/>
            <person name="Li M."/>
        </authorList>
    </citation>
    <scope>NUCLEOTIDE SEQUENCE</scope>
    <source>
        <strain evidence="2">SZUA-1501</strain>
    </source>
</reference>
<name>A0A9D0YP13_AQUAO</name>